<evidence type="ECO:0000313" key="14">
    <source>
        <dbReference type="EMBL" id="WPU64795.1"/>
    </source>
</evidence>
<feature type="transmembrane region" description="Helical" evidence="10">
    <location>
        <begin position="445"/>
        <end position="464"/>
    </location>
</feature>
<evidence type="ECO:0000259" key="11">
    <source>
        <dbReference type="Pfam" id="PF01370"/>
    </source>
</evidence>
<dbReference type="PANTHER" id="PTHR43245">
    <property type="entry name" value="BIFUNCTIONAL POLYMYXIN RESISTANCE PROTEIN ARNA"/>
    <property type="match status" value="1"/>
</dbReference>
<evidence type="ECO:0000256" key="8">
    <source>
        <dbReference type="ARBA" id="ARBA00023157"/>
    </source>
</evidence>
<feature type="domain" description="Vitamin K epoxide reductase" evidence="13">
    <location>
        <begin position="489"/>
        <end position="613"/>
    </location>
</feature>
<evidence type="ECO:0000313" key="15">
    <source>
        <dbReference type="Proteomes" id="UP001324634"/>
    </source>
</evidence>
<dbReference type="Pfam" id="PF01370">
    <property type="entry name" value="Epimerase"/>
    <property type="match status" value="1"/>
</dbReference>
<dbReference type="InterPro" id="IPR001509">
    <property type="entry name" value="Epimerase_deHydtase"/>
</dbReference>
<feature type="transmembrane region" description="Helical" evidence="10">
    <location>
        <begin position="394"/>
        <end position="412"/>
    </location>
</feature>
<dbReference type="GO" id="GO:0016491">
    <property type="term" value="F:oxidoreductase activity"/>
    <property type="evidence" value="ECO:0007669"/>
    <property type="project" value="UniProtKB-KW"/>
</dbReference>
<dbReference type="Gene3D" id="3.40.50.720">
    <property type="entry name" value="NAD(P)-binding Rossmann-like Domain"/>
    <property type="match status" value="1"/>
</dbReference>
<dbReference type="InterPro" id="IPR005530">
    <property type="entry name" value="SPW"/>
</dbReference>
<evidence type="ECO:0000256" key="9">
    <source>
        <dbReference type="ARBA" id="ARBA00023284"/>
    </source>
</evidence>
<reference evidence="14 15" key="1">
    <citation type="submission" date="2023-11" db="EMBL/GenBank/DDBJ databases">
        <title>Peredibacter starrii A3.12.</title>
        <authorList>
            <person name="Mitchell R.J."/>
        </authorList>
    </citation>
    <scope>NUCLEOTIDE SEQUENCE [LARGE SCALE GENOMIC DNA]</scope>
    <source>
        <strain evidence="14 15">A3.12</strain>
    </source>
</reference>
<dbReference type="InterPro" id="IPR036291">
    <property type="entry name" value="NAD(P)-bd_dom_sf"/>
</dbReference>
<dbReference type="InterPro" id="IPR012932">
    <property type="entry name" value="VKOR"/>
</dbReference>
<evidence type="ECO:0000259" key="13">
    <source>
        <dbReference type="Pfam" id="PF07884"/>
    </source>
</evidence>
<sequence length="792" mass="88968">MADKEIILITGSSGYIGRSLAARLVEKYHVIGLDLGIPEKKIPNVTYKSLDISSSKNIENVLDEIYDEFGSRINSVIHLVAYYSFSGQPSSKYQEITVDGTKNFLSSLLRHFHLDQFIFSSTMLVHAPTRPCDKISEESEVAAGWPYPQSKVAAERAIREVKGDTPVVYLRMAGVYDDYGHSIPIGQHIARVYEQQISSALFPGNANHGQSYLHLDDLIHAMELLIEKRTSLPSELTLLLGEEDVMTYRELQERIGTLLHESPWPTIKIPAFIASAGAFVQQRTPFMREPFIKPWMIPFADDHYELDMSKVRSHLNWSPTHKLRDTLPSIISSLKENPERWYKEHKMIPPAWRSLVTSNFEETSYRTMAIINIFLGLWLFANPFTFGDISRGEFWSEVISGVLITFTAALSLFPTLRWVRWINTVFAAWLMFSPLIFWTQSAAAYSADTLLASIILLLSAYTPSKDPNAPNELPPGWTYNPSSWRQRLPIMMLGFTGFLLARYLAAFQLGHISNAWDPFFGNGTETILHSDVSKAFPISDAGLGALSYVLDVIAAAIGDKNRWRTMPWMVILFGFFIVPTGVTSITLVMLQPIGVGAWCTICLLASFVMLIMVPPSVDEVCASVQFLRRSVRSGRPFWRTFWFGDTEVQGEFTRPKLDEGGVPYNLIASTVLGCWLMATPGVFGITGSAANNIWISGALITTFAVIAFAEVARIVRLFNVVFGAWLVLSTFFIGEMSLGAKLHSLVIGALLVALSFPRGKISEHFGALDKWVRWTPLDLARWYQRANRIQQK</sequence>
<dbReference type="CDD" id="cd12919">
    <property type="entry name" value="VKOR_2"/>
    <property type="match status" value="1"/>
</dbReference>
<dbReference type="Pfam" id="PF03779">
    <property type="entry name" value="SPW"/>
    <property type="match status" value="2"/>
</dbReference>
<feature type="domain" description="NAD-dependent epimerase/dehydratase" evidence="11">
    <location>
        <begin position="7"/>
        <end position="231"/>
    </location>
</feature>
<evidence type="ECO:0000256" key="4">
    <source>
        <dbReference type="ARBA" id="ARBA00022719"/>
    </source>
</evidence>
<dbReference type="InterPro" id="IPR038354">
    <property type="entry name" value="VKOR_sf"/>
</dbReference>
<keyword evidence="15" id="KW-1185">Reference proteome</keyword>
<evidence type="ECO:0000259" key="12">
    <source>
        <dbReference type="Pfam" id="PF03779"/>
    </source>
</evidence>
<keyword evidence="4" id="KW-0874">Quinone</keyword>
<comment type="similarity">
    <text evidence="2">Belongs to the VKOR family.</text>
</comment>
<proteinExistence type="inferred from homology"/>
<evidence type="ECO:0000256" key="1">
    <source>
        <dbReference type="ARBA" id="ARBA00004141"/>
    </source>
</evidence>
<organism evidence="14 15">
    <name type="scientific">Peredibacter starrii</name>
    <dbReference type="NCBI Taxonomy" id="28202"/>
    <lineage>
        <taxon>Bacteria</taxon>
        <taxon>Pseudomonadati</taxon>
        <taxon>Bdellovibrionota</taxon>
        <taxon>Bacteriovoracia</taxon>
        <taxon>Bacteriovoracales</taxon>
        <taxon>Bacteriovoracaceae</taxon>
        <taxon>Peredibacter</taxon>
    </lineage>
</organism>
<feature type="domain" description="SPW repeat-containing integral membrane" evidence="12">
    <location>
        <begin position="668"/>
        <end position="755"/>
    </location>
</feature>
<comment type="subcellular location">
    <subcellularLocation>
        <location evidence="1">Membrane</location>
        <topology evidence="1">Multi-pass membrane protein</topology>
    </subcellularLocation>
</comment>
<dbReference type="RefSeq" id="WP_321394286.1">
    <property type="nucleotide sequence ID" value="NZ_CP139487.1"/>
</dbReference>
<keyword evidence="7 10" id="KW-0472">Membrane</keyword>
<accession>A0AAX4HNB8</accession>
<evidence type="ECO:0000256" key="7">
    <source>
        <dbReference type="ARBA" id="ARBA00023136"/>
    </source>
</evidence>
<feature type="domain" description="SPW repeat-containing integral membrane" evidence="12">
    <location>
        <begin position="369"/>
        <end position="459"/>
    </location>
</feature>
<feature type="transmembrane region" description="Helical" evidence="10">
    <location>
        <begin position="568"/>
        <end position="589"/>
    </location>
</feature>
<dbReference type="Pfam" id="PF07884">
    <property type="entry name" value="VKOR"/>
    <property type="match status" value="1"/>
</dbReference>
<name>A0AAX4HNB8_9BACT</name>
<feature type="transmembrane region" description="Helical" evidence="10">
    <location>
        <begin position="740"/>
        <end position="756"/>
    </location>
</feature>
<keyword evidence="5 10" id="KW-1133">Transmembrane helix</keyword>
<keyword evidence="8" id="KW-1015">Disulfide bond</keyword>
<dbReference type="GO" id="GO:0016020">
    <property type="term" value="C:membrane"/>
    <property type="evidence" value="ECO:0007669"/>
    <property type="project" value="UniProtKB-SubCell"/>
</dbReference>
<feature type="transmembrane region" description="Helical" evidence="10">
    <location>
        <begin position="484"/>
        <end position="505"/>
    </location>
</feature>
<gene>
    <name evidence="14" type="ORF">SOO65_19050</name>
</gene>
<feature type="transmembrane region" description="Helical" evidence="10">
    <location>
        <begin position="363"/>
        <end position="382"/>
    </location>
</feature>
<feature type="transmembrane region" description="Helical" evidence="10">
    <location>
        <begin position="595"/>
        <end position="613"/>
    </location>
</feature>
<dbReference type="Gene3D" id="1.20.1440.130">
    <property type="entry name" value="VKOR domain"/>
    <property type="match status" value="1"/>
</dbReference>
<dbReference type="SUPFAM" id="SSF51735">
    <property type="entry name" value="NAD(P)-binding Rossmann-fold domains"/>
    <property type="match status" value="1"/>
</dbReference>
<evidence type="ECO:0000256" key="5">
    <source>
        <dbReference type="ARBA" id="ARBA00022989"/>
    </source>
</evidence>
<evidence type="ECO:0000256" key="10">
    <source>
        <dbReference type="SAM" id="Phobius"/>
    </source>
</evidence>
<evidence type="ECO:0000256" key="6">
    <source>
        <dbReference type="ARBA" id="ARBA00023002"/>
    </source>
</evidence>
<keyword evidence="6" id="KW-0560">Oxidoreductase</keyword>
<feature type="transmembrane region" description="Helical" evidence="10">
    <location>
        <begin position="693"/>
        <end position="712"/>
    </location>
</feature>
<dbReference type="AlphaFoldDB" id="A0AAX4HNB8"/>
<dbReference type="Proteomes" id="UP001324634">
    <property type="component" value="Chromosome"/>
</dbReference>
<dbReference type="GO" id="GO:0048038">
    <property type="term" value="F:quinone binding"/>
    <property type="evidence" value="ECO:0007669"/>
    <property type="project" value="UniProtKB-KW"/>
</dbReference>
<evidence type="ECO:0000256" key="3">
    <source>
        <dbReference type="ARBA" id="ARBA00022692"/>
    </source>
</evidence>
<protein>
    <submittedName>
        <fullName evidence="14">NAD-dependent epimerase/dehydratase family protein</fullName>
    </submittedName>
</protein>
<dbReference type="KEGG" id="psti:SOO65_19050"/>
<dbReference type="InterPro" id="IPR050177">
    <property type="entry name" value="Lipid_A_modif_metabolic_enz"/>
</dbReference>
<keyword evidence="3 10" id="KW-0812">Transmembrane</keyword>
<keyword evidence="9" id="KW-0676">Redox-active center</keyword>
<dbReference type="EMBL" id="CP139487">
    <property type="protein sequence ID" value="WPU64795.1"/>
    <property type="molecule type" value="Genomic_DNA"/>
</dbReference>
<evidence type="ECO:0000256" key="2">
    <source>
        <dbReference type="ARBA" id="ARBA00006214"/>
    </source>
</evidence>
<feature type="transmembrane region" description="Helical" evidence="10">
    <location>
        <begin position="664"/>
        <end position="687"/>
    </location>
</feature>